<dbReference type="CDD" id="cd00515">
    <property type="entry name" value="HAM1"/>
    <property type="match status" value="1"/>
</dbReference>
<gene>
    <name evidence="15" type="ORF">PBRA_003974</name>
    <name evidence="16" type="ORF">PLBR_LOCUS3558</name>
</gene>
<comment type="catalytic activity">
    <reaction evidence="12">
        <text>N(6)-hydroxy-dATP + H2O = N(6)-hydroxy-dAMP + diphosphate + H(+)</text>
        <dbReference type="Rhea" id="RHEA:83971"/>
        <dbReference type="ChEBI" id="CHEBI:15377"/>
        <dbReference type="ChEBI" id="CHEBI:15378"/>
        <dbReference type="ChEBI" id="CHEBI:33019"/>
        <dbReference type="ChEBI" id="CHEBI:233529"/>
        <dbReference type="ChEBI" id="CHEBI:233530"/>
    </reaction>
    <physiologicalReaction direction="left-to-right" evidence="12">
        <dbReference type="Rhea" id="RHEA:83972"/>
    </physiologicalReaction>
</comment>
<feature type="binding site" evidence="13">
    <location>
        <position position="67"/>
    </location>
    <ligand>
        <name>Mg(2+)</name>
        <dbReference type="ChEBI" id="CHEBI:18420"/>
    </ligand>
</feature>
<dbReference type="GO" id="GO:0009204">
    <property type="term" value="P:deoxyribonucleoside triphosphate catabolic process"/>
    <property type="evidence" value="ECO:0007669"/>
    <property type="project" value="UniProtKB-UniRule"/>
</dbReference>
<keyword evidence="8 13" id="KW-0546">Nucleotide metabolism</keyword>
<dbReference type="GO" id="GO:0046872">
    <property type="term" value="F:metal ion binding"/>
    <property type="evidence" value="ECO:0007669"/>
    <property type="project" value="UniProtKB-KW"/>
</dbReference>
<dbReference type="OrthoDB" id="6288734at2759"/>
<reference evidence="16 18" key="2">
    <citation type="submission" date="2018-03" db="EMBL/GenBank/DDBJ databases">
        <authorList>
            <person name="Fogelqvist J."/>
        </authorList>
    </citation>
    <scope>NUCLEOTIDE SEQUENCE [LARGE SCALE GENOMIC DNA]</scope>
</reference>
<dbReference type="FunFam" id="3.90.950.10:FF:000003">
    <property type="entry name" value="Inosine triphosphate pyrophosphatase"/>
    <property type="match status" value="1"/>
</dbReference>
<sequence length="205" mass="22682">MAQKRLIFVTGNQNKLREAKEILGAAVPWLESRSMDLPELQGEPVDIAMQKCRIAAETVNGAVLVEDTCLCFNALHGLPGPYVKWFLKKTGHAGLNNLLHAYDDKTAYALCTFAFSEGPGSTPIVFQGTCEGSIVQARGPPDFGWDPIFQPQGYTTTFAEMSKDEKNAISHRFRALEKLRDYLAKHPSFCNDQRTASQSDAPDRS</sequence>
<evidence type="ECO:0000256" key="11">
    <source>
        <dbReference type="ARBA" id="ARBA00093255"/>
    </source>
</evidence>
<evidence type="ECO:0000256" key="2">
    <source>
        <dbReference type="ARBA" id="ARBA00008023"/>
    </source>
</evidence>
<keyword evidence="7 13" id="KW-0460">Magnesium</keyword>
<reference evidence="15 17" key="1">
    <citation type="submission" date="2015-02" db="EMBL/GenBank/DDBJ databases">
        <authorList>
            <person name="Chooi Y.-H."/>
        </authorList>
    </citation>
    <scope>NUCLEOTIDE SEQUENCE [LARGE SCALE GENOMIC DNA]</scope>
    <source>
        <strain evidence="15">E3</strain>
    </source>
</reference>
<comment type="catalytic activity">
    <reaction evidence="13">
        <text>XTP + H2O = XMP + diphosphate + H(+)</text>
        <dbReference type="Rhea" id="RHEA:28610"/>
        <dbReference type="ChEBI" id="CHEBI:15377"/>
        <dbReference type="ChEBI" id="CHEBI:15378"/>
        <dbReference type="ChEBI" id="CHEBI:33019"/>
        <dbReference type="ChEBI" id="CHEBI:57464"/>
        <dbReference type="ChEBI" id="CHEBI:61314"/>
        <dbReference type="EC" id="3.6.1.66"/>
    </reaction>
</comment>
<evidence type="ECO:0000256" key="4">
    <source>
        <dbReference type="ARBA" id="ARBA00022723"/>
    </source>
</evidence>
<evidence type="ECO:0000256" key="13">
    <source>
        <dbReference type="HAMAP-Rule" id="MF_03148"/>
    </source>
</evidence>
<keyword evidence="17" id="KW-1185">Reference proteome</keyword>
<dbReference type="SUPFAM" id="SSF52972">
    <property type="entry name" value="ITPase-like"/>
    <property type="match status" value="1"/>
</dbReference>
<evidence type="ECO:0000313" key="16">
    <source>
        <dbReference type="EMBL" id="SPQ96343.1"/>
    </source>
</evidence>
<dbReference type="PANTHER" id="PTHR11067:SF9">
    <property type="entry name" value="INOSINE TRIPHOSPHATE PYROPHOSPHATASE"/>
    <property type="match status" value="1"/>
</dbReference>
<comment type="similarity">
    <text evidence="2 13 14">Belongs to the HAM1 NTPase family.</text>
</comment>
<keyword evidence="6 13" id="KW-0378">Hydrolase</keyword>
<keyword evidence="3 13" id="KW-0963">Cytoplasm</keyword>
<feature type="binding site" evidence="13">
    <location>
        <begin position="10"/>
        <end position="15"/>
    </location>
    <ligand>
        <name>ITP</name>
        <dbReference type="ChEBI" id="CHEBI:61402"/>
    </ligand>
</feature>
<dbReference type="Pfam" id="PF01725">
    <property type="entry name" value="Ham1p_like"/>
    <property type="match status" value="1"/>
</dbReference>
<keyword evidence="16" id="KW-0496">Mitochondrion</keyword>
<evidence type="ECO:0000256" key="8">
    <source>
        <dbReference type="ARBA" id="ARBA00023080"/>
    </source>
</evidence>
<evidence type="ECO:0000256" key="5">
    <source>
        <dbReference type="ARBA" id="ARBA00022741"/>
    </source>
</evidence>
<feature type="binding site" evidence="13">
    <location>
        <begin position="143"/>
        <end position="146"/>
    </location>
    <ligand>
        <name>ITP</name>
        <dbReference type="ChEBI" id="CHEBI:61402"/>
    </ligand>
</feature>
<dbReference type="Gene3D" id="3.90.950.10">
    <property type="match status" value="1"/>
</dbReference>
<dbReference type="EMBL" id="CDSF01000013">
    <property type="protein sequence ID" value="CEO95208.1"/>
    <property type="molecule type" value="Genomic_DNA"/>
</dbReference>
<dbReference type="OMA" id="YDPIFQP"/>
<evidence type="ECO:0000256" key="14">
    <source>
        <dbReference type="RuleBase" id="RU003781"/>
    </source>
</evidence>
<dbReference type="GO" id="GO:0035870">
    <property type="term" value="F:dITP diphosphatase activity"/>
    <property type="evidence" value="ECO:0007669"/>
    <property type="project" value="UniProtKB-UniRule"/>
</dbReference>
<evidence type="ECO:0000313" key="17">
    <source>
        <dbReference type="Proteomes" id="UP000039324"/>
    </source>
</evidence>
<organism evidence="15 17">
    <name type="scientific">Plasmodiophora brassicae</name>
    <name type="common">Clubroot disease agent</name>
    <dbReference type="NCBI Taxonomy" id="37360"/>
    <lineage>
        <taxon>Eukaryota</taxon>
        <taxon>Sar</taxon>
        <taxon>Rhizaria</taxon>
        <taxon>Endomyxa</taxon>
        <taxon>Phytomyxea</taxon>
        <taxon>Plasmodiophorida</taxon>
        <taxon>Plasmodiophoridae</taxon>
        <taxon>Plasmodiophora</taxon>
    </lineage>
</organism>
<dbReference type="GO" id="GO:0000166">
    <property type="term" value="F:nucleotide binding"/>
    <property type="evidence" value="ECO:0007669"/>
    <property type="project" value="UniProtKB-KW"/>
</dbReference>
<feature type="binding site" evidence="13">
    <location>
        <begin position="171"/>
        <end position="172"/>
    </location>
    <ligand>
        <name>ITP</name>
        <dbReference type="ChEBI" id="CHEBI:61402"/>
    </ligand>
</feature>
<dbReference type="STRING" id="37360.A0A0G4IJ27"/>
<geneLocation type="mitochondrion" evidence="16"/>
<dbReference type="AlphaFoldDB" id="A0A0G4IJ27"/>
<keyword evidence="4 13" id="KW-0479">Metal-binding</keyword>
<dbReference type="InterPro" id="IPR029001">
    <property type="entry name" value="ITPase-like_fam"/>
</dbReference>
<dbReference type="PANTHER" id="PTHR11067">
    <property type="entry name" value="INOSINE TRIPHOSPHATE PYROPHOSPHATASE/HAM1 PROTEIN"/>
    <property type="match status" value="1"/>
</dbReference>
<comment type="function">
    <text evidence="13">Pyrophosphatase that hydrolyzes non-canonical purine nucleotides such as inosine triphosphate (ITP), deoxyinosine triphosphate (dITP) or xanthosine 5'-triphosphate (XTP) to their respective monophosphate derivatives. The enzyme does not distinguish between the deoxy- and ribose forms. Probably excludes non-canonical purines from RNA and DNA precursor pools, thus preventing their incorporation into RNA and DNA and avoiding chromosomal lesions.</text>
</comment>
<dbReference type="GO" id="GO:0005737">
    <property type="term" value="C:cytoplasm"/>
    <property type="evidence" value="ECO:0007669"/>
    <property type="project" value="UniProtKB-SubCell"/>
</dbReference>
<comment type="catalytic activity">
    <reaction evidence="11">
        <text>dITP + H2O = dIMP + diphosphate + H(+)</text>
        <dbReference type="Rhea" id="RHEA:28342"/>
        <dbReference type="ChEBI" id="CHEBI:15377"/>
        <dbReference type="ChEBI" id="CHEBI:15378"/>
        <dbReference type="ChEBI" id="CHEBI:33019"/>
        <dbReference type="ChEBI" id="CHEBI:61194"/>
        <dbReference type="ChEBI" id="CHEBI:61382"/>
        <dbReference type="EC" id="3.6.1.66"/>
    </reaction>
    <physiologicalReaction direction="left-to-right" evidence="11">
        <dbReference type="Rhea" id="RHEA:28343"/>
    </physiologicalReaction>
</comment>
<comment type="subunit">
    <text evidence="13">Homodimer.</text>
</comment>
<keyword evidence="13" id="KW-0464">Manganese</keyword>
<comment type="function">
    <text evidence="9">Pyrophosphatase that hydrolyzes the non-canonical purine nucleotides inosine triphosphate (ITP), deoxyinosine triphosphate (dITP) as well as 2'-deoxy-N-6-hydroxylaminopurine triphosphate (dHAPTP) and xanthosine 5'-triphosphate (XTP) to their respective monophosphate derivatives. The enzyme does not distinguish between the deoxy- and ribose forms. Probably excludes non-canonical purines from RNA and DNA precursor pools, thus preventing their incorporation into RNA and DNA and avoiding chromosomal lesions.</text>
</comment>
<evidence type="ECO:0000313" key="15">
    <source>
        <dbReference type="EMBL" id="CEO95208.1"/>
    </source>
</evidence>
<dbReference type="GO" id="GO:0009117">
    <property type="term" value="P:nucleotide metabolic process"/>
    <property type="evidence" value="ECO:0007669"/>
    <property type="project" value="UniProtKB-KW"/>
</dbReference>
<protein>
    <recommendedName>
        <fullName evidence="13">Inosine triphosphate pyrophosphatase</fullName>
        <shortName evidence="13">ITPase</shortName>
        <shortName evidence="13">Inosine triphosphatase</shortName>
        <ecNumber evidence="13">3.6.1.66</ecNumber>
    </recommendedName>
    <alternativeName>
        <fullName evidence="13">Non-canonical purine NTP pyrophosphatase</fullName>
    </alternativeName>
    <alternativeName>
        <fullName evidence="13">Non-standard purine NTP pyrophosphatase</fullName>
    </alternativeName>
    <alternativeName>
        <fullName evidence="13">Nucleoside-triphosphate diphosphatase</fullName>
    </alternativeName>
    <alternativeName>
        <fullName evidence="13">Nucleoside-triphosphate pyrophosphatase</fullName>
        <shortName evidence="13">NTPase</shortName>
    </alternativeName>
    <alternativeName>
        <fullName evidence="13">XTP/dITP diphosphatase</fullName>
    </alternativeName>
</protein>
<dbReference type="GO" id="GO:0036220">
    <property type="term" value="F:ITP diphosphatase activity"/>
    <property type="evidence" value="ECO:0007669"/>
    <property type="project" value="UniProtKB-UniRule"/>
</dbReference>
<evidence type="ECO:0000256" key="10">
    <source>
        <dbReference type="ARBA" id="ARBA00093218"/>
    </source>
</evidence>
<evidence type="ECO:0000256" key="12">
    <source>
        <dbReference type="ARBA" id="ARBA00093271"/>
    </source>
</evidence>
<evidence type="ECO:0000256" key="7">
    <source>
        <dbReference type="ARBA" id="ARBA00022842"/>
    </source>
</evidence>
<evidence type="ECO:0000256" key="9">
    <source>
        <dbReference type="ARBA" id="ARBA00054940"/>
    </source>
</evidence>
<dbReference type="EC" id="3.6.1.66" evidence="13"/>
<feature type="binding site" evidence="13">
    <location>
        <begin position="67"/>
        <end position="68"/>
    </location>
    <ligand>
        <name>ITP</name>
        <dbReference type="ChEBI" id="CHEBI:61402"/>
    </ligand>
</feature>
<dbReference type="InterPro" id="IPR027502">
    <property type="entry name" value="ITPase"/>
</dbReference>
<dbReference type="NCBIfam" id="TIGR00042">
    <property type="entry name" value="RdgB/HAM1 family non-canonical purine NTP pyrophosphatase"/>
    <property type="match status" value="1"/>
</dbReference>
<dbReference type="HAMAP" id="MF_03148">
    <property type="entry name" value="HAM1_NTPase"/>
    <property type="match status" value="1"/>
</dbReference>
<evidence type="ECO:0000256" key="1">
    <source>
        <dbReference type="ARBA" id="ARBA00004496"/>
    </source>
</evidence>
<comment type="subcellular location">
    <subcellularLocation>
        <location evidence="1 13">Cytoplasm</location>
    </subcellularLocation>
</comment>
<evidence type="ECO:0000256" key="6">
    <source>
        <dbReference type="ARBA" id="ARBA00022801"/>
    </source>
</evidence>
<proteinExistence type="inferred from homology"/>
<evidence type="ECO:0000313" key="18">
    <source>
        <dbReference type="Proteomes" id="UP000290189"/>
    </source>
</evidence>
<comment type="catalytic activity">
    <reaction evidence="10">
        <text>ITP + H2O = IMP + diphosphate + H(+)</text>
        <dbReference type="Rhea" id="RHEA:29399"/>
        <dbReference type="ChEBI" id="CHEBI:15377"/>
        <dbReference type="ChEBI" id="CHEBI:15378"/>
        <dbReference type="ChEBI" id="CHEBI:33019"/>
        <dbReference type="ChEBI" id="CHEBI:58053"/>
        <dbReference type="ChEBI" id="CHEBI:61402"/>
        <dbReference type="EC" id="3.6.1.66"/>
    </reaction>
    <physiologicalReaction direction="left-to-right" evidence="10">
        <dbReference type="Rhea" id="RHEA:29400"/>
    </physiologicalReaction>
</comment>
<dbReference type="GO" id="GO:0036222">
    <property type="term" value="F:XTP diphosphatase activity"/>
    <property type="evidence" value="ECO:0007669"/>
    <property type="project" value="UniProtKB-UniRule"/>
</dbReference>
<feature type="binding site" evidence="13">
    <location>
        <position position="39"/>
    </location>
    <ligand>
        <name>Mg(2+)</name>
        <dbReference type="ChEBI" id="CHEBI:18420"/>
    </ligand>
</feature>
<keyword evidence="5 13" id="KW-0547">Nucleotide-binding</keyword>
<name>A0A0G4IJ27_PLABS</name>
<dbReference type="EMBL" id="OVEO01000005">
    <property type="protein sequence ID" value="SPQ96343.1"/>
    <property type="molecule type" value="Genomic_DNA"/>
</dbReference>
<evidence type="ECO:0000256" key="3">
    <source>
        <dbReference type="ARBA" id="ARBA00022490"/>
    </source>
</evidence>
<feature type="binding site" evidence="13">
    <location>
        <position position="51"/>
    </location>
    <ligand>
        <name>ITP</name>
        <dbReference type="ChEBI" id="CHEBI:61402"/>
    </ligand>
</feature>
<dbReference type="Proteomes" id="UP000290189">
    <property type="component" value="Unassembled WGS sequence"/>
</dbReference>
<comment type="cofactor">
    <cofactor evidence="13">
        <name>Mg(2+)</name>
        <dbReference type="ChEBI" id="CHEBI:18420"/>
    </cofactor>
    <cofactor evidence="13">
        <name>Mn(2+)</name>
        <dbReference type="ChEBI" id="CHEBI:29035"/>
    </cofactor>
    <text evidence="13">Binds 1 divalent metal cation per subunit; can use either Mg(2+) or Mn(2+).</text>
</comment>
<accession>A0A0G4IJ27</accession>
<dbReference type="Proteomes" id="UP000039324">
    <property type="component" value="Unassembled WGS sequence"/>
</dbReference>
<feature type="binding site" evidence="13">
    <location>
        <position position="166"/>
    </location>
    <ligand>
        <name>ITP</name>
        <dbReference type="ChEBI" id="CHEBI:61402"/>
    </ligand>
</feature>
<dbReference type="InterPro" id="IPR002637">
    <property type="entry name" value="RdgB/HAM1"/>
</dbReference>